<gene>
    <name evidence="1" type="ORF">LX78_00836</name>
</gene>
<name>A0A316DQQ1_9FLAO</name>
<dbReference type="AlphaFoldDB" id="A0A316DQQ1"/>
<dbReference type="EMBL" id="QGGP01000002">
    <property type="protein sequence ID" value="PWK19489.1"/>
    <property type="molecule type" value="Genomic_DNA"/>
</dbReference>
<evidence type="ECO:0000313" key="2">
    <source>
        <dbReference type="Proteomes" id="UP000245430"/>
    </source>
</evidence>
<comment type="caution">
    <text evidence="1">The sequence shown here is derived from an EMBL/GenBank/DDBJ whole genome shotgun (WGS) entry which is preliminary data.</text>
</comment>
<accession>A0A316DQQ1</accession>
<keyword evidence="2" id="KW-1185">Reference proteome</keyword>
<reference evidence="1 2" key="1">
    <citation type="submission" date="2018-05" db="EMBL/GenBank/DDBJ databases">
        <title>Genomic Encyclopedia of Archaeal and Bacterial Type Strains, Phase II (KMG-II): from individual species to whole genera.</title>
        <authorList>
            <person name="Goeker M."/>
        </authorList>
    </citation>
    <scope>NUCLEOTIDE SEQUENCE [LARGE SCALE GENOMIC DNA]</scope>
    <source>
        <strain evidence="1 2">DSM 22637</strain>
    </source>
</reference>
<organism evidence="1 2">
    <name type="scientific">Xanthomarina spongicola</name>
    <dbReference type="NCBI Taxonomy" id="570520"/>
    <lineage>
        <taxon>Bacteria</taxon>
        <taxon>Pseudomonadati</taxon>
        <taxon>Bacteroidota</taxon>
        <taxon>Flavobacteriia</taxon>
        <taxon>Flavobacteriales</taxon>
        <taxon>Flavobacteriaceae</taxon>
        <taxon>Xanthomarina</taxon>
    </lineage>
</organism>
<dbReference type="Proteomes" id="UP000245430">
    <property type="component" value="Unassembled WGS sequence"/>
</dbReference>
<sequence>MEKAVVKELYFSFYCLLNIDVQITKNQEVKLKSVEVNYLRSVFAISIQASSNILNVLSNPWIPPVYGSGTS</sequence>
<evidence type="ECO:0000313" key="1">
    <source>
        <dbReference type="EMBL" id="PWK19489.1"/>
    </source>
</evidence>
<protein>
    <submittedName>
        <fullName evidence="1">Uncharacterized protein</fullName>
    </submittedName>
</protein>
<proteinExistence type="predicted"/>